<evidence type="ECO:0000313" key="1">
    <source>
        <dbReference type="EMBL" id="KAL0303058.1"/>
    </source>
</evidence>
<reference evidence="1" key="2">
    <citation type="journal article" date="2024" name="Plant">
        <title>Genomic evolution and insights into agronomic trait innovations of Sesamum species.</title>
        <authorList>
            <person name="Miao H."/>
            <person name="Wang L."/>
            <person name="Qu L."/>
            <person name="Liu H."/>
            <person name="Sun Y."/>
            <person name="Le M."/>
            <person name="Wang Q."/>
            <person name="Wei S."/>
            <person name="Zheng Y."/>
            <person name="Lin W."/>
            <person name="Duan Y."/>
            <person name="Cao H."/>
            <person name="Xiong S."/>
            <person name="Wang X."/>
            <person name="Wei L."/>
            <person name="Li C."/>
            <person name="Ma Q."/>
            <person name="Ju M."/>
            <person name="Zhao R."/>
            <person name="Li G."/>
            <person name="Mu C."/>
            <person name="Tian Q."/>
            <person name="Mei H."/>
            <person name="Zhang T."/>
            <person name="Gao T."/>
            <person name="Zhang H."/>
        </authorList>
    </citation>
    <scope>NUCLEOTIDE SEQUENCE</scope>
    <source>
        <strain evidence="1">G02</strain>
    </source>
</reference>
<accession>A0AAW2K9L2</accession>
<dbReference type="AlphaFoldDB" id="A0AAW2K9L2"/>
<reference evidence="1" key="1">
    <citation type="submission" date="2020-06" db="EMBL/GenBank/DDBJ databases">
        <authorList>
            <person name="Li T."/>
            <person name="Hu X."/>
            <person name="Zhang T."/>
            <person name="Song X."/>
            <person name="Zhang H."/>
            <person name="Dai N."/>
            <person name="Sheng W."/>
            <person name="Hou X."/>
            <person name="Wei L."/>
        </authorList>
    </citation>
    <scope>NUCLEOTIDE SEQUENCE</scope>
    <source>
        <strain evidence="1">G02</strain>
        <tissue evidence="1">Leaf</tissue>
    </source>
</reference>
<comment type="caution">
    <text evidence="1">The sequence shown here is derived from an EMBL/GenBank/DDBJ whole genome shotgun (WGS) entry which is preliminary data.</text>
</comment>
<protein>
    <submittedName>
        <fullName evidence="1">Uncharacterized protein</fullName>
    </submittedName>
</protein>
<organism evidence="1">
    <name type="scientific">Sesamum radiatum</name>
    <name type="common">Black benniseed</name>
    <dbReference type="NCBI Taxonomy" id="300843"/>
    <lineage>
        <taxon>Eukaryota</taxon>
        <taxon>Viridiplantae</taxon>
        <taxon>Streptophyta</taxon>
        <taxon>Embryophyta</taxon>
        <taxon>Tracheophyta</taxon>
        <taxon>Spermatophyta</taxon>
        <taxon>Magnoliopsida</taxon>
        <taxon>eudicotyledons</taxon>
        <taxon>Gunneridae</taxon>
        <taxon>Pentapetalae</taxon>
        <taxon>asterids</taxon>
        <taxon>lamiids</taxon>
        <taxon>Lamiales</taxon>
        <taxon>Pedaliaceae</taxon>
        <taxon>Sesamum</taxon>
    </lineage>
</organism>
<sequence length="102" mass="11875">MNEDVRETFFDIDDDNAPGLDGYSACVLNKAWEVVGREITVAVKQFFSNGHLLIQLKRFYSKWKISNNVLTAQELLGGYNQQRQLPRRVMKVYIRKAYDTVE</sequence>
<dbReference type="EMBL" id="JACGWJ010000029">
    <property type="protein sequence ID" value="KAL0303058.1"/>
    <property type="molecule type" value="Genomic_DNA"/>
</dbReference>
<proteinExistence type="predicted"/>
<gene>
    <name evidence="1" type="ORF">Sradi_6173900</name>
</gene>
<name>A0AAW2K9L2_SESRA</name>